<keyword evidence="8" id="KW-0325">Glycoprotein</keyword>
<protein>
    <submittedName>
        <fullName evidence="10 11">Uncharacterized protein</fullName>
    </submittedName>
</protein>
<evidence type="ECO:0000313" key="11">
    <source>
        <dbReference type="EnsemblMetazoa" id="HelroP145809"/>
    </source>
</evidence>
<accession>T1EJN1</accession>
<dbReference type="KEGG" id="hro:HELRODRAFT_145809"/>
<keyword evidence="4" id="KW-1133">Transmembrane helix</keyword>
<keyword evidence="2" id="KW-0812">Transmembrane</keyword>
<dbReference type="RefSeq" id="XP_009026899.1">
    <property type="nucleotide sequence ID" value="XM_009028651.1"/>
</dbReference>
<reference evidence="10 12" key="2">
    <citation type="journal article" date="2013" name="Nature">
        <title>Insights into bilaterian evolution from three spiralian genomes.</title>
        <authorList>
            <person name="Simakov O."/>
            <person name="Marletaz F."/>
            <person name="Cho S.J."/>
            <person name="Edsinger-Gonzales E."/>
            <person name="Havlak P."/>
            <person name="Hellsten U."/>
            <person name="Kuo D.H."/>
            <person name="Larsson T."/>
            <person name="Lv J."/>
            <person name="Arendt D."/>
            <person name="Savage R."/>
            <person name="Osoegawa K."/>
            <person name="de Jong P."/>
            <person name="Grimwood J."/>
            <person name="Chapman J.A."/>
            <person name="Shapiro H."/>
            <person name="Aerts A."/>
            <person name="Otillar R.P."/>
            <person name="Terry A.Y."/>
            <person name="Boore J.L."/>
            <person name="Grigoriev I.V."/>
            <person name="Lindberg D.R."/>
            <person name="Seaver E.C."/>
            <person name="Weisblat D.A."/>
            <person name="Putnam N.H."/>
            <person name="Rokhsar D.S."/>
        </authorList>
    </citation>
    <scope>NUCLEOTIDE SEQUENCE</scope>
</reference>
<evidence type="ECO:0000256" key="3">
    <source>
        <dbReference type="ARBA" id="ARBA00022737"/>
    </source>
</evidence>
<dbReference type="PROSITE" id="PS01209">
    <property type="entry name" value="LDLRA_1"/>
    <property type="match status" value="1"/>
</dbReference>
<feature type="disulfide bond" evidence="9">
    <location>
        <begin position="34"/>
        <end position="52"/>
    </location>
</feature>
<keyword evidence="6 9" id="KW-1015">Disulfide bond</keyword>
<organism evidence="11 12">
    <name type="scientific">Helobdella robusta</name>
    <name type="common">Californian leech</name>
    <dbReference type="NCBI Taxonomy" id="6412"/>
    <lineage>
        <taxon>Eukaryota</taxon>
        <taxon>Metazoa</taxon>
        <taxon>Spiralia</taxon>
        <taxon>Lophotrochozoa</taxon>
        <taxon>Annelida</taxon>
        <taxon>Clitellata</taxon>
        <taxon>Hirudinea</taxon>
        <taxon>Rhynchobdellida</taxon>
        <taxon>Glossiphoniidae</taxon>
        <taxon>Helobdella</taxon>
    </lineage>
</organism>
<dbReference type="GeneID" id="20196781"/>
<keyword evidence="3" id="KW-0677">Repeat</keyword>
<evidence type="ECO:0000256" key="2">
    <source>
        <dbReference type="ARBA" id="ARBA00022692"/>
    </source>
</evidence>
<dbReference type="InterPro" id="IPR036055">
    <property type="entry name" value="LDL_receptor-like_sf"/>
</dbReference>
<dbReference type="CTD" id="20196781"/>
<dbReference type="SUPFAM" id="SSF57424">
    <property type="entry name" value="LDL receptor-like module"/>
    <property type="match status" value="3"/>
</dbReference>
<dbReference type="STRING" id="6412.T1EJN1"/>
<dbReference type="PROSITE" id="PS50068">
    <property type="entry name" value="LDLRA_2"/>
    <property type="match status" value="2"/>
</dbReference>
<gene>
    <name evidence="11" type="primary">20196781</name>
    <name evidence="10" type="ORF">HELRODRAFT_145809</name>
</gene>
<proteinExistence type="predicted"/>
<evidence type="ECO:0000256" key="4">
    <source>
        <dbReference type="ARBA" id="ARBA00022989"/>
    </source>
</evidence>
<evidence type="ECO:0000256" key="1">
    <source>
        <dbReference type="ARBA" id="ARBA00004167"/>
    </source>
</evidence>
<keyword evidence="7" id="KW-0675">Receptor</keyword>
<dbReference type="GO" id="GO:0016020">
    <property type="term" value="C:membrane"/>
    <property type="evidence" value="ECO:0007669"/>
    <property type="project" value="UniProtKB-SubCell"/>
</dbReference>
<dbReference type="InParanoid" id="T1EJN1"/>
<evidence type="ECO:0000256" key="9">
    <source>
        <dbReference type="PROSITE-ProRule" id="PRU00124"/>
    </source>
</evidence>
<feature type="disulfide bond" evidence="9">
    <location>
        <begin position="27"/>
        <end position="39"/>
    </location>
</feature>
<dbReference type="AlphaFoldDB" id="T1EJN1"/>
<dbReference type="Pfam" id="PF00057">
    <property type="entry name" value="Ldl_recept_a"/>
    <property type="match status" value="3"/>
</dbReference>
<dbReference type="Gene3D" id="4.10.400.10">
    <property type="entry name" value="Low-density Lipoprotein Receptor"/>
    <property type="match status" value="3"/>
</dbReference>
<sequence length="102" mass="11129">CLENSAKCNGTVECKDGSDEKDCFHKCQDNQFQCANDQCVDINNKCDGANDCGDGSDEQNCCHLEYFKCLTTGKCLPPQHLCDGTPDCSDPGIFDNSDESQC</sequence>
<dbReference type="OMA" id="NECISLD"/>
<dbReference type="SMART" id="SM00192">
    <property type="entry name" value="LDLa"/>
    <property type="match status" value="3"/>
</dbReference>
<reference evidence="11" key="3">
    <citation type="submission" date="2015-06" db="UniProtKB">
        <authorList>
            <consortium name="EnsemblMetazoa"/>
        </authorList>
    </citation>
    <scope>IDENTIFICATION</scope>
</reference>
<dbReference type="OrthoDB" id="10062665at2759"/>
<dbReference type="PRINTS" id="PR00261">
    <property type="entry name" value="LDLRECEPTOR"/>
</dbReference>
<reference evidence="12" key="1">
    <citation type="submission" date="2012-12" db="EMBL/GenBank/DDBJ databases">
        <authorList>
            <person name="Hellsten U."/>
            <person name="Grimwood J."/>
            <person name="Chapman J.A."/>
            <person name="Shapiro H."/>
            <person name="Aerts A."/>
            <person name="Otillar R.P."/>
            <person name="Terry A.Y."/>
            <person name="Boore J.L."/>
            <person name="Simakov O."/>
            <person name="Marletaz F."/>
            <person name="Cho S.-J."/>
            <person name="Edsinger-Gonzales E."/>
            <person name="Havlak P."/>
            <person name="Kuo D.-H."/>
            <person name="Larsson T."/>
            <person name="Lv J."/>
            <person name="Arendt D."/>
            <person name="Savage R."/>
            <person name="Osoegawa K."/>
            <person name="de Jong P."/>
            <person name="Lindberg D.R."/>
            <person name="Seaver E.C."/>
            <person name="Weisblat D.A."/>
            <person name="Putnam N.H."/>
            <person name="Grigoriev I.V."/>
            <person name="Rokhsar D.S."/>
        </authorList>
    </citation>
    <scope>NUCLEOTIDE SEQUENCE</scope>
</reference>
<dbReference type="PANTHER" id="PTHR22722">
    <property type="entry name" value="LOW-DENSITY LIPOPROTEIN RECEPTOR-RELATED PROTEIN 2-RELATED"/>
    <property type="match status" value="1"/>
</dbReference>
<dbReference type="FunFam" id="4.10.400.10:FF:000065">
    <property type="entry name" value="Transmembrane protease serine 7"/>
    <property type="match status" value="1"/>
</dbReference>
<dbReference type="InterPro" id="IPR023415">
    <property type="entry name" value="LDLR_class-A_CS"/>
</dbReference>
<keyword evidence="5" id="KW-0472">Membrane</keyword>
<comment type="subcellular location">
    <subcellularLocation>
        <location evidence="1">Membrane</location>
        <topology evidence="1">Single-pass membrane protein</topology>
    </subcellularLocation>
</comment>
<evidence type="ECO:0000256" key="8">
    <source>
        <dbReference type="ARBA" id="ARBA00023180"/>
    </source>
</evidence>
<name>T1EJN1_HELRO</name>
<evidence type="ECO:0000256" key="5">
    <source>
        <dbReference type="ARBA" id="ARBA00023136"/>
    </source>
</evidence>
<comment type="caution">
    <text evidence="9">Lacks conserved residue(s) required for the propagation of feature annotation.</text>
</comment>
<evidence type="ECO:0000313" key="12">
    <source>
        <dbReference type="Proteomes" id="UP000015101"/>
    </source>
</evidence>
<dbReference type="EMBL" id="KB097552">
    <property type="protein sequence ID" value="ESN95003.1"/>
    <property type="molecule type" value="Genomic_DNA"/>
</dbReference>
<dbReference type="CDD" id="cd00112">
    <property type="entry name" value="LDLa"/>
    <property type="match status" value="1"/>
</dbReference>
<evidence type="ECO:0000256" key="7">
    <source>
        <dbReference type="ARBA" id="ARBA00023170"/>
    </source>
</evidence>
<dbReference type="Proteomes" id="UP000015101">
    <property type="component" value="Unassembled WGS sequence"/>
</dbReference>
<dbReference type="InterPro" id="IPR002172">
    <property type="entry name" value="LDrepeatLR_classA_rpt"/>
</dbReference>
<dbReference type="eggNOG" id="KOG1215">
    <property type="taxonomic scope" value="Eukaryota"/>
</dbReference>
<dbReference type="HOGENOM" id="CLU_085098_1_3_1"/>
<evidence type="ECO:0000256" key="6">
    <source>
        <dbReference type="ARBA" id="ARBA00023157"/>
    </source>
</evidence>
<keyword evidence="12" id="KW-1185">Reference proteome</keyword>
<dbReference type="EnsemblMetazoa" id="HelroT145809">
    <property type="protein sequence ID" value="HelroP145809"/>
    <property type="gene ID" value="HelroG145809"/>
</dbReference>
<dbReference type="InterPro" id="IPR051221">
    <property type="entry name" value="LDLR-related"/>
</dbReference>
<feature type="disulfide bond" evidence="9">
    <location>
        <begin position="46"/>
        <end position="61"/>
    </location>
</feature>
<dbReference type="EMBL" id="AMQM01007021">
    <property type="status" value="NOT_ANNOTATED_CDS"/>
    <property type="molecule type" value="Genomic_DNA"/>
</dbReference>
<evidence type="ECO:0000313" key="10">
    <source>
        <dbReference type="EMBL" id="ESN95003.1"/>
    </source>
</evidence>